<dbReference type="Gene3D" id="1.20.140.150">
    <property type="match status" value="2"/>
</dbReference>
<evidence type="ECO:0000256" key="4">
    <source>
        <dbReference type="ARBA" id="ARBA00022427"/>
    </source>
</evidence>
<dbReference type="OrthoDB" id="8612291at2759"/>
<evidence type="ECO:0000256" key="3">
    <source>
        <dbReference type="ARBA" id="ARBA00008295"/>
    </source>
</evidence>
<keyword evidence="8 10" id="KW-1133">Transmembrane helix</keyword>
<evidence type="ECO:0000313" key="12">
    <source>
        <dbReference type="Proteomes" id="UP000824219"/>
    </source>
</evidence>
<protein>
    <recommendedName>
        <fullName evidence="13">Claudin</fullName>
    </recommendedName>
</protein>
<dbReference type="GO" id="GO:0005923">
    <property type="term" value="C:bicellular tight junction"/>
    <property type="evidence" value="ECO:0007669"/>
    <property type="project" value="UniProtKB-SubCell"/>
</dbReference>
<dbReference type="PROSITE" id="PS01346">
    <property type="entry name" value="CLAUDIN"/>
    <property type="match status" value="1"/>
</dbReference>
<dbReference type="PANTHER" id="PTHR12002">
    <property type="entry name" value="CLAUDIN"/>
    <property type="match status" value="1"/>
</dbReference>
<gene>
    <name evidence="11" type="ORF">KOW79_009832</name>
</gene>
<keyword evidence="4" id="KW-0796">Tight junction</keyword>
<comment type="subcellular location">
    <subcellularLocation>
        <location evidence="1">Cell junction</location>
        <location evidence="1">Tight junction</location>
    </subcellularLocation>
    <subcellularLocation>
        <location evidence="2">Cell membrane</location>
        <topology evidence="2">Multi-pass membrane protein</topology>
    </subcellularLocation>
</comment>
<dbReference type="Pfam" id="PF00822">
    <property type="entry name" value="PMP22_Claudin"/>
    <property type="match status" value="2"/>
</dbReference>
<organism evidence="11 12">
    <name type="scientific">Hemibagrus wyckioides</name>
    <dbReference type="NCBI Taxonomy" id="337641"/>
    <lineage>
        <taxon>Eukaryota</taxon>
        <taxon>Metazoa</taxon>
        <taxon>Chordata</taxon>
        <taxon>Craniata</taxon>
        <taxon>Vertebrata</taxon>
        <taxon>Euteleostomi</taxon>
        <taxon>Actinopterygii</taxon>
        <taxon>Neopterygii</taxon>
        <taxon>Teleostei</taxon>
        <taxon>Ostariophysi</taxon>
        <taxon>Siluriformes</taxon>
        <taxon>Bagridae</taxon>
        <taxon>Hemibagrus</taxon>
    </lineage>
</organism>
<dbReference type="PRINTS" id="PR01077">
    <property type="entry name" value="CLAUDIN"/>
</dbReference>
<keyword evidence="7" id="KW-0965">Cell junction</keyword>
<comment type="caution">
    <text evidence="11">The sequence shown here is derived from an EMBL/GenBank/DDBJ whole genome shotgun (WGS) entry which is preliminary data.</text>
</comment>
<evidence type="ECO:0000256" key="1">
    <source>
        <dbReference type="ARBA" id="ARBA00004435"/>
    </source>
</evidence>
<dbReference type="InterPro" id="IPR004031">
    <property type="entry name" value="PMP22/EMP/MP20/Claudin"/>
</dbReference>
<feature type="transmembrane region" description="Helical" evidence="10">
    <location>
        <begin position="166"/>
        <end position="191"/>
    </location>
</feature>
<sequence length="378" mass="41478">MSYPCSIILELLGMIVGMGAWFCSLAATLMPSWLSMSPELFTLVEIQEVGLWESCVNVIDSECHPLERRLGLSNNLRLARICMCMSDALALLGLLIAIPGLRLVKICRESQGRKMKCGMKITAGVLCLMAAVFGLYPVSSLAHATVLEFNDITIPDALPRWEFGDALFIGWVAGVGAWFCSLAATLMPSWLSLSTELLVMESYEVGLWESCVVQEVAGSECRPFETLLGLSRNLTLARFCMCLSDALALLGLLIAVPGLTLVKSCGGSQGRKVKRGMKITAGLMILISGIFVLYPVSNIAHETVVKFHDHSVPHTVPRWEFGDALFVGWAAGFFHVVTAMLFFTSCCCSEENEMHVAYHHQEKFKPVSSSSKKFVEYV</sequence>
<feature type="transmembrane region" description="Helical" evidence="10">
    <location>
        <begin position="7"/>
        <end position="30"/>
    </location>
</feature>
<evidence type="ECO:0000313" key="11">
    <source>
        <dbReference type="EMBL" id="KAG7326431.1"/>
    </source>
</evidence>
<evidence type="ECO:0008006" key="13">
    <source>
        <dbReference type="Google" id="ProtNLM"/>
    </source>
</evidence>
<dbReference type="GO" id="GO:0005198">
    <property type="term" value="F:structural molecule activity"/>
    <property type="evidence" value="ECO:0007669"/>
    <property type="project" value="InterPro"/>
</dbReference>
<name>A0A9D3NPS2_9TELE</name>
<dbReference type="InterPro" id="IPR017974">
    <property type="entry name" value="Claudin_CS"/>
</dbReference>
<proteinExistence type="inferred from homology"/>
<keyword evidence="5" id="KW-1003">Cell membrane</keyword>
<keyword evidence="6 10" id="KW-0812">Transmembrane</keyword>
<accession>A0A9D3NPS2</accession>
<evidence type="ECO:0000256" key="6">
    <source>
        <dbReference type="ARBA" id="ARBA00022692"/>
    </source>
</evidence>
<evidence type="ECO:0000256" key="2">
    <source>
        <dbReference type="ARBA" id="ARBA00004651"/>
    </source>
</evidence>
<reference evidence="11 12" key="1">
    <citation type="submission" date="2021-06" db="EMBL/GenBank/DDBJ databases">
        <title>Chromosome-level genome assembly of the red-tail catfish (Hemibagrus wyckioides).</title>
        <authorList>
            <person name="Shao F."/>
        </authorList>
    </citation>
    <scope>NUCLEOTIDE SEQUENCE [LARGE SCALE GENOMIC DNA]</scope>
    <source>
        <strain evidence="11">EC202008001</strain>
        <tissue evidence="11">Blood</tissue>
    </source>
</reference>
<feature type="transmembrane region" description="Helical" evidence="10">
    <location>
        <begin position="78"/>
        <end position="101"/>
    </location>
</feature>
<comment type="similarity">
    <text evidence="3">Belongs to the claudin family.</text>
</comment>
<evidence type="ECO:0000256" key="8">
    <source>
        <dbReference type="ARBA" id="ARBA00022989"/>
    </source>
</evidence>
<evidence type="ECO:0000256" key="7">
    <source>
        <dbReference type="ARBA" id="ARBA00022949"/>
    </source>
</evidence>
<keyword evidence="12" id="KW-1185">Reference proteome</keyword>
<feature type="transmembrane region" description="Helical" evidence="10">
    <location>
        <begin position="121"/>
        <end position="146"/>
    </location>
</feature>
<evidence type="ECO:0000256" key="10">
    <source>
        <dbReference type="SAM" id="Phobius"/>
    </source>
</evidence>
<evidence type="ECO:0000256" key="5">
    <source>
        <dbReference type="ARBA" id="ARBA00022475"/>
    </source>
</evidence>
<dbReference type="EMBL" id="JAHKSW010000011">
    <property type="protein sequence ID" value="KAG7326431.1"/>
    <property type="molecule type" value="Genomic_DNA"/>
</dbReference>
<keyword evidence="9 10" id="KW-0472">Membrane</keyword>
<dbReference type="AlphaFoldDB" id="A0A9D3NPS2"/>
<dbReference type="Proteomes" id="UP000824219">
    <property type="component" value="Linkage Group LG11"/>
</dbReference>
<dbReference type="InterPro" id="IPR006187">
    <property type="entry name" value="Claudin"/>
</dbReference>
<feature type="transmembrane region" description="Helical" evidence="10">
    <location>
        <begin position="321"/>
        <end position="343"/>
    </location>
</feature>
<feature type="transmembrane region" description="Helical" evidence="10">
    <location>
        <begin position="279"/>
        <end position="300"/>
    </location>
</feature>
<dbReference type="GO" id="GO:0005886">
    <property type="term" value="C:plasma membrane"/>
    <property type="evidence" value="ECO:0007669"/>
    <property type="project" value="UniProtKB-SubCell"/>
</dbReference>
<evidence type="ECO:0000256" key="9">
    <source>
        <dbReference type="ARBA" id="ARBA00023136"/>
    </source>
</evidence>